<dbReference type="AlphaFoldDB" id="A0A5M6IU85"/>
<gene>
    <name evidence="3" type="ORF">F1189_12405</name>
</gene>
<dbReference type="GO" id="GO:0003677">
    <property type="term" value="F:DNA binding"/>
    <property type="evidence" value="ECO:0007669"/>
    <property type="project" value="InterPro"/>
</dbReference>
<dbReference type="OrthoDB" id="7806020at2"/>
<protein>
    <recommendedName>
        <fullName evidence="5">Tyrosine-type recombinase/integrase</fullName>
    </recommendedName>
</protein>
<keyword evidence="1" id="KW-0233">DNA recombination</keyword>
<sequence length="328" mass="36126">MNTSTPSAATLATYAERATALVARWRREAGLPADAAPDPVKVAEWLVGLRPTMSKATWRIYRQSVRYGLLAQMDDPAVLTAETLLREPYDPRMPRPPRQDSSLRERSIPPQDAEKLTVFLMHFSRHSHAHATADWLAAGIATGLRPCEWPSAFLEGKTLHVLNAKRREGVGNGDWRTLDLSPLPEEAMGAVHRMLGNAKRWSDSGTYEDHHLACAGALREACRRIWQGRRHYTLVSARHQTATAARAGGATRTEIAALLGHAATRTTSRYGRRIRFSGGCAVPRPAVHEVASVRDNARLRHPGMSRACVAAESADAVSEFPEGAHRMI</sequence>
<reference evidence="3 4" key="1">
    <citation type="submission" date="2019-09" db="EMBL/GenBank/DDBJ databases">
        <title>Genome sequence of Rhodovastum atsumiense, a diverse member of the Acetobacteraceae family of non-sulfur purple photosynthetic bacteria.</title>
        <authorList>
            <person name="Meyer T."/>
            <person name="Kyndt J."/>
        </authorList>
    </citation>
    <scope>NUCLEOTIDE SEQUENCE [LARGE SCALE GENOMIC DNA]</scope>
    <source>
        <strain evidence="3 4">DSM 21279</strain>
    </source>
</reference>
<evidence type="ECO:0000256" key="2">
    <source>
        <dbReference type="SAM" id="MobiDB-lite"/>
    </source>
</evidence>
<dbReference type="SUPFAM" id="SSF56349">
    <property type="entry name" value="DNA breaking-rejoining enzymes"/>
    <property type="match status" value="1"/>
</dbReference>
<dbReference type="RefSeq" id="WP_150041068.1">
    <property type="nucleotide sequence ID" value="NZ_OW485605.1"/>
</dbReference>
<organism evidence="3 4">
    <name type="scientific">Rhodovastum atsumiense</name>
    <dbReference type="NCBI Taxonomy" id="504468"/>
    <lineage>
        <taxon>Bacteria</taxon>
        <taxon>Pseudomonadati</taxon>
        <taxon>Pseudomonadota</taxon>
        <taxon>Alphaproteobacteria</taxon>
        <taxon>Acetobacterales</taxon>
        <taxon>Acetobacteraceae</taxon>
        <taxon>Rhodovastum</taxon>
    </lineage>
</organism>
<dbReference type="InterPro" id="IPR013762">
    <property type="entry name" value="Integrase-like_cat_sf"/>
</dbReference>
<dbReference type="GO" id="GO:0015074">
    <property type="term" value="P:DNA integration"/>
    <property type="evidence" value="ECO:0007669"/>
    <property type="project" value="InterPro"/>
</dbReference>
<proteinExistence type="predicted"/>
<accession>A0A5M6IU85</accession>
<dbReference type="GO" id="GO:0006310">
    <property type="term" value="P:DNA recombination"/>
    <property type="evidence" value="ECO:0007669"/>
    <property type="project" value="UniProtKB-KW"/>
</dbReference>
<dbReference type="Proteomes" id="UP000325255">
    <property type="component" value="Unassembled WGS sequence"/>
</dbReference>
<evidence type="ECO:0008006" key="5">
    <source>
        <dbReference type="Google" id="ProtNLM"/>
    </source>
</evidence>
<comment type="caution">
    <text evidence="3">The sequence shown here is derived from an EMBL/GenBank/DDBJ whole genome shotgun (WGS) entry which is preliminary data.</text>
</comment>
<evidence type="ECO:0000313" key="3">
    <source>
        <dbReference type="EMBL" id="KAA5611832.1"/>
    </source>
</evidence>
<keyword evidence="4" id="KW-1185">Reference proteome</keyword>
<dbReference type="InterPro" id="IPR011010">
    <property type="entry name" value="DNA_brk_join_enz"/>
</dbReference>
<name>A0A5M6IU85_9PROT</name>
<evidence type="ECO:0000313" key="4">
    <source>
        <dbReference type="Proteomes" id="UP000325255"/>
    </source>
</evidence>
<evidence type="ECO:0000256" key="1">
    <source>
        <dbReference type="ARBA" id="ARBA00023172"/>
    </source>
</evidence>
<feature type="region of interest" description="Disordered" evidence="2">
    <location>
        <begin position="86"/>
        <end position="108"/>
    </location>
</feature>
<dbReference type="EMBL" id="VWPK01000017">
    <property type="protein sequence ID" value="KAA5611832.1"/>
    <property type="molecule type" value="Genomic_DNA"/>
</dbReference>
<dbReference type="Gene3D" id="1.10.443.10">
    <property type="entry name" value="Intergrase catalytic core"/>
    <property type="match status" value="1"/>
</dbReference>